<protein>
    <submittedName>
        <fullName evidence="3">Inositol-1-monophosphatase</fullName>
        <ecNumber evidence="3">3.1.3.25</ecNumber>
    </submittedName>
</protein>
<dbReference type="Proteomes" id="UP000071641">
    <property type="component" value="Unassembled WGS sequence"/>
</dbReference>
<dbReference type="PANTHER" id="PTHR20854:SF4">
    <property type="entry name" value="INOSITOL-1-MONOPHOSPHATASE-RELATED"/>
    <property type="match status" value="1"/>
</dbReference>
<dbReference type="EMBL" id="FIZX01000001">
    <property type="protein sequence ID" value="CZF78865.1"/>
    <property type="molecule type" value="Genomic_DNA"/>
</dbReference>
<dbReference type="GO" id="GO:0008934">
    <property type="term" value="F:inositol monophosphate 1-phosphatase activity"/>
    <property type="evidence" value="ECO:0007669"/>
    <property type="project" value="TreeGrafter"/>
</dbReference>
<dbReference type="EC" id="3.1.3.25" evidence="3"/>
<feature type="binding site" evidence="2">
    <location>
        <position position="112"/>
    </location>
    <ligand>
        <name>Mg(2+)</name>
        <dbReference type="ChEBI" id="CHEBI:18420"/>
        <label>1</label>
        <note>catalytic</note>
    </ligand>
</feature>
<dbReference type="CDD" id="cd01637">
    <property type="entry name" value="IMPase_like"/>
    <property type="match status" value="1"/>
</dbReference>
<name>A0A128EXD4_9GAMM</name>
<dbReference type="RefSeq" id="WP_063856845.1">
    <property type="nucleotide sequence ID" value="NZ_FIZX01000001.1"/>
</dbReference>
<feature type="binding site" evidence="2">
    <location>
        <position position="90"/>
    </location>
    <ligand>
        <name>Mg(2+)</name>
        <dbReference type="ChEBI" id="CHEBI:18420"/>
        <label>2</label>
    </ligand>
</feature>
<evidence type="ECO:0000313" key="3">
    <source>
        <dbReference type="EMBL" id="CZF78865.1"/>
    </source>
</evidence>
<evidence type="ECO:0000313" key="4">
    <source>
        <dbReference type="Proteomes" id="UP000071641"/>
    </source>
</evidence>
<feature type="binding site" evidence="2">
    <location>
        <position position="114"/>
    </location>
    <ligand>
        <name>Mg(2+)</name>
        <dbReference type="ChEBI" id="CHEBI:18420"/>
        <label>1</label>
        <note>catalytic</note>
    </ligand>
</feature>
<dbReference type="InterPro" id="IPR000760">
    <property type="entry name" value="Inositol_monophosphatase-like"/>
</dbReference>
<dbReference type="PRINTS" id="PR00377">
    <property type="entry name" value="IMPHPHTASES"/>
</dbReference>
<feature type="binding site" evidence="2">
    <location>
        <position position="238"/>
    </location>
    <ligand>
        <name>Mg(2+)</name>
        <dbReference type="ChEBI" id="CHEBI:18420"/>
        <label>1</label>
        <note>catalytic</note>
    </ligand>
</feature>
<dbReference type="AlphaFoldDB" id="A0A128EXD4"/>
<accession>A0A128EXD4</accession>
<proteinExistence type="inferred from homology"/>
<comment type="cofactor">
    <cofactor evidence="2">
        <name>Mg(2+)</name>
        <dbReference type="ChEBI" id="CHEBI:18420"/>
    </cofactor>
</comment>
<dbReference type="SUPFAM" id="SSF56655">
    <property type="entry name" value="Carbohydrate phosphatase"/>
    <property type="match status" value="1"/>
</dbReference>
<dbReference type="STRING" id="1796497.GCE9029_01101"/>
<evidence type="ECO:0000256" key="2">
    <source>
        <dbReference type="PIRSR" id="PIRSR600760-2"/>
    </source>
</evidence>
<sequence>MNGVSSDMAAKLELYTLLKMPDEDLKSLLFDIVRSTAIKAVLPRFKGGMGDSDINYKPNSDIVTAADTDMQQRIIEALQTYWPNVPVLGEEQSRGMQLSIFNASNQPFWVLDPIDGTSNFAFGIPYFCTSLALIYEGKVWLGLVYDPVRDECFYAASGSGATLNGVALDCTELKAPANLKSSMALVDFKRLPNDMASNLAAEPPYRSQRSFGASALDWCWIAANRCQLYLHGDQKLWDYTAGSLILQEAGGMSSTFHGLDIFDNTMNSKTVIAATHPALFKKWCECLDPFLPNFTVNEHDSAVRYFDPG</sequence>
<comment type="similarity">
    <text evidence="1">Belongs to the inositol monophosphatase superfamily.</text>
</comment>
<feature type="binding site" evidence="2">
    <location>
        <position position="115"/>
    </location>
    <ligand>
        <name>Mg(2+)</name>
        <dbReference type="ChEBI" id="CHEBI:18420"/>
        <label>1</label>
        <note>catalytic</note>
    </ligand>
</feature>
<dbReference type="GO" id="GO:0007165">
    <property type="term" value="P:signal transduction"/>
    <property type="evidence" value="ECO:0007669"/>
    <property type="project" value="TreeGrafter"/>
</dbReference>
<dbReference type="Pfam" id="PF00459">
    <property type="entry name" value="Inositol_P"/>
    <property type="match status" value="1"/>
</dbReference>
<keyword evidence="2" id="KW-0479">Metal-binding</keyword>
<organism evidence="3 4">
    <name type="scientific">Grimontia celer</name>
    <dbReference type="NCBI Taxonomy" id="1796497"/>
    <lineage>
        <taxon>Bacteria</taxon>
        <taxon>Pseudomonadati</taxon>
        <taxon>Pseudomonadota</taxon>
        <taxon>Gammaproteobacteria</taxon>
        <taxon>Vibrionales</taxon>
        <taxon>Vibrionaceae</taxon>
        <taxon>Grimontia</taxon>
    </lineage>
</organism>
<evidence type="ECO:0000256" key="1">
    <source>
        <dbReference type="ARBA" id="ARBA00009759"/>
    </source>
</evidence>
<dbReference type="Gene3D" id="3.30.540.10">
    <property type="entry name" value="Fructose-1,6-Bisphosphatase, subunit A, domain 1"/>
    <property type="match status" value="1"/>
</dbReference>
<dbReference type="PANTHER" id="PTHR20854">
    <property type="entry name" value="INOSITOL MONOPHOSPHATASE"/>
    <property type="match status" value="1"/>
</dbReference>
<keyword evidence="3" id="KW-0378">Hydrolase</keyword>
<keyword evidence="2" id="KW-0460">Magnesium</keyword>
<dbReference type="Gene3D" id="3.40.190.80">
    <property type="match status" value="1"/>
</dbReference>
<gene>
    <name evidence="3" type="primary">suhB_2</name>
    <name evidence="3" type="ORF">GCE9029_01101</name>
</gene>
<keyword evidence="4" id="KW-1185">Reference proteome</keyword>
<dbReference type="GO" id="GO:0046872">
    <property type="term" value="F:metal ion binding"/>
    <property type="evidence" value="ECO:0007669"/>
    <property type="project" value="UniProtKB-KW"/>
</dbReference>
<dbReference type="GO" id="GO:0006020">
    <property type="term" value="P:inositol metabolic process"/>
    <property type="evidence" value="ECO:0007669"/>
    <property type="project" value="TreeGrafter"/>
</dbReference>
<reference evidence="4" key="1">
    <citation type="submission" date="2016-02" db="EMBL/GenBank/DDBJ databases">
        <authorList>
            <person name="Rodrigo-Torres Lidia"/>
            <person name="Arahal R.David."/>
        </authorList>
    </citation>
    <scope>NUCLEOTIDE SEQUENCE [LARGE SCALE GENOMIC DNA]</scope>
    <source>
        <strain evidence="4">CECT 9029</strain>
    </source>
</reference>